<feature type="compositionally biased region" description="Pro residues" evidence="1">
    <location>
        <begin position="42"/>
        <end position="53"/>
    </location>
</feature>
<organism evidence="2 3">
    <name type="scientific">Flemingia macrophylla</name>
    <dbReference type="NCBI Taxonomy" id="520843"/>
    <lineage>
        <taxon>Eukaryota</taxon>
        <taxon>Viridiplantae</taxon>
        <taxon>Streptophyta</taxon>
        <taxon>Embryophyta</taxon>
        <taxon>Tracheophyta</taxon>
        <taxon>Spermatophyta</taxon>
        <taxon>Magnoliopsida</taxon>
        <taxon>eudicotyledons</taxon>
        <taxon>Gunneridae</taxon>
        <taxon>Pentapetalae</taxon>
        <taxon>rosids</taxon>
        <taxon>fabids</taxon>
        <taxon>Fabales</taxon>
        <taxon>Fabaceae</taxon>
        <taxon>Papilionoideae</taxon>
        <taxon>50 kb inversion clade</taxon>
        <taxon>NPAAA clade</taxon>
        <taxon>indigoferoid/millettioid clade</taxon>
        <taxon>Phaseoleae</taxon>
        <taxon>Flemingia</taxon>
    </lineage>
</organism>
<proteinExistence type="predicted"/>
<keyword evidence="3" id="KW-1185">Reference proteome</keyword>
<dbReference type="AlphaFoldDB" id="A0ABD1MCX0"/>
<reference evidence="2 3" key="1">
    <citation type="submission" date="2024-08" db="EMBL/GenBank/DDBJ databases">
        <title>Insights into the chromosomal genome structure of Flemingia macrophylla.</title>
        <authorList>
            <person name="Ding Y."/>
            <person name="Zhao Y."/>
            <person name="Bi W."/>
            <person name="Wu M."/>
            <person name="Zhao G."/>
            <person name="Gong Y."/>
            <person name="Li W."/>
            <person name="Zhang P."/>
        </authorList>
    </citation>
    <scope>NUCLEOTIDE SEQUENCE [LARGE SCALE GENOMIC DNA]</scope>
    <source>
        <strain evidence="2">DYQJB</strain>
        <tissue evidence="2">Leaf</tissue>
    </source>
</reference>
<dbReference type="InterPro" id="IPR008004">
    <property type="entry name" value="OCTOPUS-like"/>
</dbReference>
<comment type="caution">
    <text evidence="2">The sequence shown here is derived from an EMBL/GenBank/DDBJ whole genome shotgun (WGS) entry which is preliminary data.</text>
</comment>
<dbReference type="Pfam" id="PF05340">
    <property type="entry name" value="DUF740"/>
    <property type="match status" value="1"/>
</dbReference>
<evidence type="ECO:0000256" key="1">
    <source>
        <dbReference type="SAM" id="MobiDB-lite"/>
    </source>
</evidence>
<feature type="region of interest" description="Disordered" evidence="1">
    <location>
        <begin position="36"/>
        <end position="55"/>
    </location>
</feature>
<sequence length="104" mass="12065">MTVDEMFDPRYHITHFKAYDSFFLPSRFEVCPFLRRKTPPTSISPPPPPPPDLPDGVGSLFSAASIFNKKLQKWRQKQKQKEKDNKQRSELSVEKPIGGQFRDT</sequence>
<dbReference type="EMBL" id="JBGMDY010000005">
    <property type="protein sequence ID" value="KAL2333592.1"/>
    <property type="molecule type" value="Genomic_DNA"/>
</dbReference>
<gene>
    <name evidence="2" type="ORF">Fmac_014805</name>
</gene>
<dbReference type="Proteomes" id="UP001603857">
    <property type="component" value="Unassembled WGS sequence"/>
</dbReference>
<accession>A0ABD1MCX0</accession>
<dbReference type="PANTHER" id="PTHR31659">
    <property type="entry name" value="PROTEIN: UPF0503-LIKE PROTEIN, PUTATIVE (DUF740)-RELATED"/>
    <property type="match status" value="1"/>
</dbReference>
<name>A0ABD1MCX0_9FABA</name>
<feature type="compositionally biased region" description="Basic and acidic residues" evidence="1">
    <location>
        <begin position="79"/>
        <end position="93"/>
    </location>
</feature>
<feature type="region of interest" description="Disordered" evidence="1">
    <location>
        <begin position="72"/>
        <end position="104"/>
    </location>
</feature>
<dbReference type="PANTHER" id="PTHR31659:SF9">
    <property type="entry name" value="PROTEIN: UPF0503-LIKE PROTEIN, PUTATIVE (DUF740)-RELATED"/>
    <property type="match status" value="1"/>
</dbReference>
<evidence type="ECO:0000313" key="3">
    <source>
        <dbReference type="Proteomes" id="UP001603857"/>
    </source>
</evidence>
<protein>
    <submittedName>
        <fullName evidence="2">Uncharacterized protein</fullName>
    </submittedName>
</protein>
<evidence type="ECO:0000313" key="2">
    <source>
        <dbReference type="EMBL" id="KAL2333592.1"/>
    </source>
</evidence>